<name>A0A177LTQ0_METMH</name>
<comment type="caution">
    <text evidence="1">The sequence shown here is derived from an EMBL/GenBank/DDBJ whole genome shotgun (WGS) entry which is preliminary data.</text>
</comment>
<protein>
    <submittedName>
        <fullName evidence="1">Uncharacterized protein</fullName>
    </submittedName>
</protein>
<sequence length="70" mass="8472">MNHDFWKTLHGWLNVAHSDDIQAKKRLLLEMHRQISDPGLRSDIQRILRLMDRELLARAEWAMYCVMQLR</sequence>
<evidence type="ECO:0000313" key="1">
    <source>
        <dbReference type="EMBL" id="OAH96740.1"/>
    </source>
</evidence>
<proteinExistence type="predicted"/>
<organism evidence="1 2">
    <name type="scientific">Methylomonas methanica</name>
    <dbReference type="NCBI Taxonomy" id="421"/>
    <lineage>
        <taxon>Bacteria</taxon>
        <taxon>Pseudomonadati</taxon>
        <taxon>Pseudomonadota</taxon>
        <taxon>Gammaproteobacteria</taxon>
        <taxon>Methylococcales</taxon>
        <taxon>Methylococcaceae</taxon>
        <taxon>Methylomonas</taxon>
    </lineage>
</organism>
<gene>
    <name evidence="1" type="ORF">A1353_23910</name>
</gene>
<evidence type="ECO:0000313" key="2">
    <source>
        <dbReference type="Proteomes" id="UP000077763"/>
    </source>
</evidence>
<accession>A0A177LTQ0</accession>
<dbReference type="RefSeq" id="WP_026600258.1">
    <property type="nucleotide sequence ID" value="NZ_LUUH01000108.1"/>
</dbReference>
<reference evidence="1 2" key="1">
    <citation type="submission" date="2016-03" db="EMBL/GenBank/DDBJ databases">
        <authorList>
            <person name="Ploux O."/>
        </authorList>
    </citation>
    <scope>NUCLEOTIDE SEQUENCE [LARGE SCALE GENOMIC DNA]</scope>
    <source>
        <strain evidence="1 2">R-45371</strain>
    </source>
</reference>
<dbReference type="EMBL" id="LUUH01000108">
    <property type="protein sequence ID" value="OAH96740.1"/>
    <property type="molecule type" value="Genomic_DNA"/>
</dbReference>
<dbReference type="Proteomes" id="UP000077763">
    <property type="component" value="Unassembled WGS sequence"/>
</dbReference>
<dbReference type="AlphaFoldDB" id="A0A177LTQ0"/>